<dbReference type="NCBIfam" id="TIGR00229">
    <property type="entry name" value="sensory_box"/>
    <property type="match status" value="2"/>
</dbReference>
<dbReference type="CDD" id="cd01949">
    <property type="entry name" value="GGDEF"/>
    <property type="match status" value="1"/>
</dbReference>
<dbReference type="SUPFAM" id="SSF55785">
    <property type="entry name" value="PYP-like sensor domain (PAS domain)"/>
    <property type="match status" value="2"/>
</dbReference>
<name>A0ABV4BA74_9GAMM</name>
<dbReference type="InterPro" id="IPR035919">
    <property type="entry name" value="EAL_sf"/>
</dbReference>
<proteinExistence type="predicted"/>
<dbReference type="Gene3D" id="3.30.70.270">
    <property type="match status" value="1"/>
</dbReference>
<dbReference type="CDD" id="cd01948">
    <property type="entry name" value="EAL"/>
    <property type="match status" value="1"/>
</dbReference>
<keyword evidence="8" id="KW-1185">Reference proteome</keyword>
<dbReference type="PROSITE" id="PS51371">
    <property type="entry name" value="CBS"/>
    <property type="match status" value="2"/>
</dbReference>
<dbReference type="Pfam" id="PF00571">
    <property type="entry name" value="CBS"/>
    <property type="match status" value="1"/>
</dbReference>
<dbReference type="InterPro" id="IPR000644">
    <property type="entry name" value="CBS_dom"/>
</dbReference>
<dbReference type="InterPro" id="IPR001633">
    <property type="entry name" value="EAL_dom"/>
</dbReference>
<accession>A0ABV4BA74</accession>
<dbReference type="Pfam" id="PF00990">
    <property type="entry name" value="GGDEF"/>
    <property type="match status" value="1"/>
</dbReference>
<dbReference type="Pfam" id="PF00563">
    <property type="entry name" value="EAL"/>
    <property type="match status" value="1"/>
</dbReference>
<dbReference type="SUPFAM" id="SSF55073">
    <property type="entry name" value="Nucleotide cyclase"/>
    <property type="match status" value="1"/>
</dbReference>
<dbReference type="Gene3D" id="3.30.450.20">
    <property type="entry name" value="PAS domain"/>
    <property type="match status" value="2"/>
</dbReference>
<dbReference type="InterPro" id="IPR046342">
    <property type="entry name" value="CBS_dom_sf"/>
</dbReference>
<sequence>MIEPIPTLQGLGRRPPVALHPGVPQLDALQILTRHHASGGLVGDADELVGVVTVRQLVYAAQAVDWRHQPIGRIIEHAPMRFASAMTWREAGRVLSKQPREQILIVDPPGRPAALVGLRDLLCRLYLSSESTERPAIEILEANPPILPGRTPASEALAAMAEADTNCVLIGSKRRIDGLVTLSDLRPLLLSGGDLRRSDLISLRHGSTLDQPVDLTLSAALHHLRRSGSGELLISDPAGRPLGRITRLGMLRFLLGEAGRADDALVPPSASCRTFWVCPTVREVRDPATSEVTLEPAIEALVYSEARFRAIFEQAPLGMALLDHDGRILLTNPSFAGLLGQSPDALHRSRLLDWVAIDDQAASADLLRRPFDVGSSGQRYRMRMATRDGAWRACDLVLAPVPKLTGEVVAAVAMVSDVSEHRAALQRLRQAEAVFEATHEGILITDAECRIVAVNRAFCEITGYPEKEVLGRNPRFLQSGEHDAAFYQRMWHAIETFGEWDGEIWNRRRDGEIYPQWLKIRRIDSELGGPATYVALFAELSSAQDAQAADYRAHHDALTGLPNRLLFEARLEHGLNRIARERRRLAVLILNIDRFSHVNDCLGYHLGDDLLREMADRLRAVLPERTRAACRRGGEFVFLCEDLQSTEEPGFLAAELIRALKTPFFIGGHNLFVTASIGISLFPENGDTVLHLCRTAEAALDQVKEAGGNHYQFYTPGLTHLALERLTLEALLRDALAKDEFRLHYQPQVDMETGLWLGAEALIRWHQPDLGLVAPNRFIRLAEESGLMVPLGRWVIDTACAQARTWLDAGFEPGFIAVNLSPAQLLQDDLVATVTKALAASRLPPDRLELEITENLLLDHRFEVQRTLEALGALGVRIAIDDFGTGFSSLTYLKRLPIRSLKIDQSFIRHLPDAEEDLAIVQATIAVAQALGLDAVAEGVAREDQRLLLLTAGCLRGQGSRFAAARPARSLTPGGRFL</sequence>
<dbReference type="InterPro" id="IPR013767">
    <property type="entry name" value="PAS_fold"/>
</dbReference>
<dbReference type="InterPro" id="IPR000160">
    <property type="entry name" value="GGDEF_dom"/>
</dbReference>
<feature type="domain" description="PAS" evidence="2">
    <location>
        <begin position="304"/>
        <end position="374"/>
    </location>
</feature>
<dbReference type="SMART" id="SM00086">
    <property type="entry name" value="PAC"/>
    <property type="match status" value="2"/>
</dbReference>
<protein>
    <submittedName>
        <fullName evidence="7">EAL domain-containing protein</fullName>
    </submittedName>
</protein>
<evidence type="ECO:0000313" key="7">
    <source>
        <dbReference type="EMBL" id="MEY6431316.1"/>
    </source>
</evidence>
<dbReference type="SUPFAM" id="SSF141868">
    <property type="entry name" value="EAL domain-like"/>
    <property type="match status" value="1"/>
</dbReference>
<feature type="domain" description="PAC" evidence="3">
    <location>
        <begin position="378"/>
        <end position="430"/>
    </location>
</feature>
<comment type="caution">
    <text evidence="7">The sequence shown here is derived from an EMBL/GenBank/DDBJ whole genome shotgun (WGS) entry which is preliminary data.</text>
</comment>
<dbReference type="PROSITE" id="PS50113">
    <property type="entry name" value="PAC"/>
    <property type="match status" value="1"/>
</dbReference>
<dbReference type="PANTHER" id="PTHR44757:SF2">
    <property type="entry name" value="BIOFILM ARCHITECTURE MAINTENANCE PROTEIN MBAA"/>
    <property type="match status" value="1"/>
</dbReference>
<dbReference type="SMART" id="SM00091">
    <property type="entry name" value="PAS"/>
    <property type="match status" value="2"/>
</dbReference>
<dbReference type="PROSITE" id="PS50883">
    <property type="entry name" value="EAL"/>
    <property type="match status" value="1"/>
</dbReference>
<dbReference type="PROSITE" id="PS50112">
    <property type="entry name" value="PAS"/>
    <property type="match status" value="2"/>
</dbReference>
<dbReference type="NCBIfam" id="TIGR00254">
    <property type="entry name" value="GGDEF"/>
    <property type="match status" value="1"/>
</dbReference>
<dbReference type="SMART" id="SM00052">
    <property type="entry name" value="EAL"/>
    <property type="match status" value="1"/>
</dbReference>
<evidence type="ECO:0000259" key="4">
    <source>
        <dbReference type="PROSITE" id="PS50883"/>
    </source>
</evidence>
<dbReference type="PANTHER" id="PTHR44757">
    <property type="entry name" value="DIGUANYLATE CYCLASE DGCP"/>
    <property type="match status" value="1"/>
</dbReference>
<dbReference type="InterPro" id="IPR043128">
    <property type="entry name" value="Rev_trsase/Diguanyl_cyclase"/>
</dbReference>
<dbReference type="Gene3D" id="3.20.20.450">
    <property type="entry name" value="EAL domain"/>
    <property type="match status" value="1"/>
</dbReference>
<feature type="domain" description="PAS" evidence="2">
    <location>
        <begin position="427"/>
        <end position="473"/>
    </location>
</feature>
<dbReference type="Pfam" id="PF00989">
    <property type="entry name" value="PAS"/>
    <property type="match status" value="1"/>
</dbReference>
<dbReference type="Gene3D" id="3.10.580.10">
    <property type="entry name" value="CBS-domain"/>
    <property type="match status" value="2"/>
</dbReference>
<evidence type="ECO:0000313" key="8">
    <source>
        <dbReference type="Proteomes" id="UP001564408"/>
    </source>
</evidence>
<dbReference type="Pfam" id="PF13426">
    <property type="entry name" value="PAS_9"/>
    <property type="match status" value="1"/>
</dbReference>
<dbReference type="CDD" id="cd00130">
    <property type="entry name" value="PAS"/>
    <property type="match status" value="2"/>
</dbReference>
<dbReference type="Proteomes" id="UP001564408">
    <property type="component" value="Unassembled WGS sequence"/>
</dbReference>
<dbReference type="InterPro" id="IPR000700">
    <property type="entry name" value="PAS-assoc_C"/>
</dbReference>
<dbReference type="SUPFAM" id="SSF54631">
    <property type="entry name" value="CBS-domain pair"/>
    <property type="match status" value="2"/>
</dbReference>
<feature type="domain" description="EAL" evidence="4">
    <location>
        <begin position="725"/>
        <end position="978"/>
    </location>
</feature>
<dbReference type="InterPro" id="IPR000014">
    <property type="entry name" value="PAS"/>
</dbReference>
<dbReference type="RefSeq" id="WP_369665695.1">
    <property type="nucleotide sequence ID" value="NZ_JBDKXB010000002.1"/>
</dbReference>
<evidence type="ECO:0000259" key="2">
    <source>
        <dbReference type="PROSITE" id="PS50112"/>
    </source>
</evidence>
<dbReference type="PROSITE" id="PS50887">
    <property type="entry name" value="GGDEF"/>
    <property type="match status" value="1"/>
</dbReference>
<keyword evidence="1" id="KW-0129">CBS domain</keyword>
<reference evidence="7 8" key="1">
    <citation type="submission" date="2024-05" db="EMBL/GenBank/DDBJ databases">
        <title>Genome Sequence and Characterization of the New Strain Purple Sulfur Bacterium of Genus Thioalkalicoccus.</title>
        <authorList>
            <person name="Bryantseva I.A."/>
            <person name="Kyndt J.A."/>
            <person name="Imhoff J.F."/>
        </authorList>
    </citation>
    <scope>NUCLEOTIDE SEQUENCE [LARGE SCALE GENOMIC DNA]</scope>
    <source>
        <strain evidence="7 8">Um2</strain>
    </source>
</reference>
<dbReference type="SMART" id="SM00116">
    <property type="entry name" value="CBS"/>
    <property type="match status" value="2"/>
</dbReference>
<evidence type="ECO:0000259" key="6">
    <source>
        <dbReference type="PROSITE" id="PS51371"/>
    </source>
</evidence>
<evidence type="ECO:0000256" key="1">
    <source>
        <dbReference type="PROSITE-ProRule" id="PRU00703"/>
    </source>
</evidence>
<feature type="domain" description="GGDEF" evidence="5">
    <location>
        <begin position="583"/>
        <end position="716"/>
    </location>
</feature>
<evidence type="ECO:0000259" key="3">
    <source>
        <dbReference type="PROSITE" id="PS50113"/>
    </source>
</evidence>
<feature type="domain" description="CBS" evidence="6">
    <location>
        <begin position="12"/>
        <end position="71"/>
    </location>
</feature>
<dbReference type="CDD" id="cd02205">
    <property type="entry name" value="CBS_pair_SF"/>
    <property type="match status" value="2"/>
</dbReference>
<organism evidence="7 8">
    <name type="scientific">Thioalkalicoccus limnaeus</name>
    <dbReference type="NCBI Taxonomy" id="120681"/>
    <lineage>
        <taxon>Bacteria</taxon>
        <taxon>Pseudomonadati</taxon>
        <taxon>Pseudomonadota</taxon>
        <taxon>Gammaproteobacteria</taxon>
        <taxon>Chromatiales</taxon>
        <taxon>Chromatiaceae</taxon>
        <taxon>Thioalkalicoccus</taxon>
    </lineage>
</organism>
<dbReference type="EMBL" id="JBDKXB010000002">
    <property type="protein sequence ID" value="MEY6431316.1"/>
    <property type="molecule type" value="Genomic_DNA"/>
</dbReference>
<dbReference type="InterPro" id="IPR035965">
    <property type="entry name" value="PAS-like_dom_sf"/>
</dbReference>
<dbReference type="SMART" id="SM00267">
    <property type="entry name" value="GGDEF"/>
    <property type="match status" value="1"/>
</dbReference>
<feature type="domain" description="CBS" evidence="6">
    <location>
        <begin position="139"/>
        <end position="195"/>
    </location>
</feature>
<dbReference type="InterPro" id="IPR029787">
    <property type="entry name" value="Nucleotide_cyclase"/>
</dbReference>
<dbReference type="InterPro" id="IPR001610">
    <property type="entry name" value="PAC"/>
</dbReference>
<gene>
    <name evidence="7" type="ORF">ABC977_02720</name>
</gene>
<evidence type="ECO:0000259" key="5">
    <source>
        <dbReference type="PROSITE" id="PS50887"/>
    </source>
</evidence>
<dbReference type="InterPro" id="IPR052155">
    <property type="entry name" value="Biofilm_reg_signaling"/>
</dbReference>